<dbReference type="EMBL" id="JAGTIS010000001">
    <property type="protein sequence ID" value="MBT8764793.1"/>
    <property type="molecule type" value="Genomic_DNA"/>
</dbReference>
<name>A0ABS5XAS9_9GAMM</name>
<accession>A0ABS5XAS9</accession>
<dbReference type="Proteomes" id="UP001519667">
    <property type="component" value="Unassembled WGS sequence"/>
</dbReference>
<sequence length="81" mass="8741">MNAPRPATSSANDVLELVRASPEQVAMLAALLKAIRMEVIADTPAHRLAARSWQSANDWAEGLDGMTKDLQRQLDAIGGEQ</sequence>
<evidence type="ECO:0000313" key="1">
    <source>
        <dbReference type="EMBL" id="MBT8764793.1"/>
    </source>
</evidence>
<evidence type="ECO:0008006" key="3">
    <source>
        <dbReference type="Google" id="ProtNLM"/>
    </source>
</evidence>
<organism evidence="1 2">
    <name type="scientific">Metapseudomonas boanensis</name>
    <dbReference type="NCBI Taxonomy" id="2822138"/>
    <lineage>
        <taxon>Bacteria</taxon>
        <taxon>Pseudomonadati</taxon>
        <taxon>Pseudomonadota</taxon>
        <taxon>Gammaproteobacteria</taxon>
        <taxon>Pseudomonadales</taxon>
        <taxon>Pseudomonadaceae</taxon>
        <taxon>Metapseudomonas</taxon>
    </lineage>
</organism>
<keyword evidence="2" id="KW-1185">Reference proteome</keyword>
<evidence type="ECO:0000313" key="2">
    <source>
        <dbReference type="Proteomes" id="UP001519667"/>
    </source>
</evidence>
<dbReference type="RefSeq" id="WP_215369238.1">
    <property type="nucleotide sequence ID" value="NZ_JAGTIS010000001.1"/>
</dbReference>
<protein>
    <recommendedName>
        <fullName evidence="3">DUF2281 domain-containing protein</fullName>
    </recommendedName>
</protein>
<proteinExistence type="predicted"/>
<comment type="caution">
    <text evidence="1">The sequence shown here is derived from an EMBL/GenBank/DDBJ whole genome shotgun (WGS) entry which is preliminary data.</text>
</comment>
<reference evidence="1 2" key="1">
    <citation type="submission" date="2021-04" db="EMBL/GenBank/DDBJ databases">
        <title>Pseudomonas boanensis sp. nov., a bacterium isolated from river water used for household purposes in Boane District, Mozambique.</title>
        <authorList>
            <person name="Nicklasson M."/>
            <person name="Martin-Rodriguez A.J."/>
            <person name="Thorell K."/>
            <person name="Neves L."/>
            <person name="Mussagy A."/>
            <person name="Rydberg H.A."/>
            <person name="Hernroth B."/>
            <person name="Svensson-Stadler L."/>
            <person name="Sjoling A."/>
        </authorList>
    </citation>
    <scope>NUCLEOTIDE SEQUENCE [LARGE SCALE GENOMIC DNA]</scope>
    <source>
        <strain evidence="1 2">DB1</strain>
    </source>
</reference>
<gene>
    <name evidence="1" type="ORF">J7302_01320</name>
</gene>